<dbReference type="Pfam" id="PF21362">
    <property type="entry name" value="Sina_RING"/>
    <property type="match status" value="1"/>
</dbReference>
<dbReference type="SMART" id="SM00228">
    <property type="entry name" value="PDZ"/>
    <property type="match status" value="1"/>
</dbReference>
<dbReference type="InterPro" id="IPR049548">
    <property type="entry name" value="Sina-like_RING"/>
</dbReference>
<dbReference type="GO" id="GO:0061630">
    <property type="term" value="F:ubiquitin protein ligase activity"/>
    <property type="evidence" value="ECO:0000318"/>
    <property type="project" value="GO_Central"/>
</dbReference>
<keyword evidence="2 4" id="KW-0863">Zinc-finger</keyword>
<dbReference type="PANTHER" id="PTHR45877">
    <property type="entry name" value="E3 UBIQUITIN-PROTEIN LIGASE SIAH2"/>
    <property type="match status" value="1"/>
</dbReference>
<dbReference type="SUPFAM" id="SSF57850">
    <property type="entry name" value="RING/U-box"/>
    <property type="match status" value="1"/>
</dbReference>
<dbReference type="CDD" id="cd16571">
    <property type="entry name" value="RING-HC_SIAHs"/>
    <property type="match status" value="1"/>
</dbReference>
<reference evidence="7 8" key="2">
    <citation type="journal article" date="2010" name="Nucleic Acids Res.">
        <title>BeetleBase in 2010: revisions to provide comprehensive genomic information for Tribolium castaneum.</title>
        <authorList>
            <person name="Kim H.S."/>
            <person name="Murphy T."/>
            <person name="Xia J."/>
            <person name="Caragea D."/>
            <person name="Park Y."/>
            <person name="Beeman R.W."/>
            <person name="Lorenzen M.D."/>
            <person name="Butcher S."/>
            <person name="Manak J.R."/>
            <person name="Brown S.J."/>
        </authorList>
    </citation>
    <scope>GENOME REANNOTATION</scope>
    <source>
        <strain evidence="7 8">Georgia GA2</strain>
    </source>
</reference>
<dbReference type="GO" id="GO:0008270">
    <property type="term" value="F:zinc ion binding"/>
    <property type="evidence" value="ECO:0007669"/>
    <property type="project" value="UniProtKB-KW"/>
</dbReference>
<dbReference type="Proteomes" id="UP000007266">
    <property type="component" value="Linkage group 1"/>
</dbReference>
<evidence type="ECO:0000256" key="4">
    <source>
        <dbReference type="PROSITE-ProRule" id="PRU00175"/>
    </source>
</evidence>
<dbReference type="eggNOG" id="KOG3528">
    <property type="taxonomic scope" value="Eukaryota"/>
</dbReference>
<accession>D6W7S3</accession>
<dbReference type="InterPro" id="IPR036034">
    <property type="entry name" value="PDZ_sf"/>
</dbReference>
<keyword evidence="8" id="KW-1185">Reference proteome</keyword>
<dbReference type="Pfam" id="PF17820">
    <property type="entry name" value="PDZ_6"/>
    <property type="match status" value="1"/>
</dbReference>
<keyword evidence="1" id="KW-0479">Metal-binding</keyword>
<feature type="domain" description="RING-type" evidence="5">
    <location>
        <begin position="132"/>
        <end position="167"/>
    </location>
</feature>
<dbReference type="InterPro" id="IPR041489">
    <property type="entry name" value="PDZ_6"/>
</dbReference>
<dbReference type="AlphaFoldDB" id="D6W7S3"/>
<dbReference type="PROSITE" id="PS50089">
    <property type="entry name" value="ZF_RING_2"/>
    <property type="match status" value="1"/>
</dbReference>
<dbReference type="Gene3D" id="3.30.40.10">
    <property type="entry name" value="Zinc/RING finger domain, C3HC4 (zinc finger)"/>
    <property type="match status" value="1"/>
</dbReference>
<sequence length="468" mass="52211">MLSDTDVEDHYSPSVRLITLERNGSNCGFHLTRSKWDPYPWVNSVEDGTAADSAGVKPGDCLLEVNGEDVVGQRISEVAEIVKSKPNQVSLLLWNAGVDPQCTPEAVCCGPMPTNLQRLSACMSTILAFLECPVCLDTIPPPTYQCENGHLICIRCRAKSERCPICRLRFSRGRSLLADQVYNALVDAFNLREEPDDSRTAKMHQIFKMKTKKNVPDIKVTPSHTTKFLARLVGKASSVDNLSGSANDSDFNLRTKSLSNQEIFDAGSPLVSRTNSVNRMSRNEKNQNYLNPNFRSVSCHGSFESLHNAGEDIAFYCPFAPGCTSLIKGKKVIEHFQLSHDGPLVHYFKSQITIEFSKILEEQDLCYVIQLQQNTFFLKIENSSENVLLWTWVLENGNVAKEFDMHVKVLIGETHDVIISVRNNVFSLNCTSYQEIKGLKKGLLVNTRAINGAINDVIFDIAILKSDV</sequence>
<reference evidence="7 8" key="1">
    <citation type="journal article" date="2008" name="Nature">
        <title>The genome of the model beetle and pest Tribolium castaneum.</title>
        <authorList>
            <consortium name="Tribolium Genome Sequencing Consortium"/>
            <person name="Richards S."/>
            <person name="Gibbs R.A."/>
            <person name="Weinstock G.M."/>
            <person name="Brown S.J."/>
            <person name="Denell R."/>
            <person name="Beeman R.W."/>
            <person name="Gibbs R."/>
            <person name="Beeman R.W."/>
            <person name="Brown S.J."/>
            <person name="Bucher G."/>
            <person name="Friedrich M."/>
            <person name="Grimmelikhuijzen C.J."/>
            <person name="Klingler M."/>
            <person name="Lorenzen M."/>
            <person name="Richards S."/>
            <person name="Roth S."/>
            <person name="Schroder R."/>
            <person name="Tautz D."/>
            <person name="Zdobnov E.M."/>
            <person name="Muzny D."/>
            <person name="Gibbs R.A."/>
            <person name="Weinstock G.M."/>
            <person name="Attaway T."/>
            <person name="Bell S."/>
            <person name="Buhay C.J."/>
            <person name="Chandrabose M.N."/>
            <person name="Chavez D."/>
            <person name="Clerk-Blankenburg K.P."/>
            <person name="Cree A."/>
            <person name="Dao M."/>
            <person name="Davis C."/>
            <person name="Chacko J."/>
            <person name="Dinh H."/>
            <person name="Dugan-Rocha S."/>
            <person name="Fowler G."/>
            <person name="Garner T.T."/>
            <person name="Garnes J."/>
            <person name="Gnirke A."/>
            <person name="Hawes A."/>
            <person name="Hernandez J."/>
            <person name="Hines S."/>
            <person name="Holder M."/>
            <person name="Hume J."/>
            <person name="Jhangiani S.N."/>
            <person name="Joshi V."/>
            <person name="Khan Z.M."/>
            <person name="Jackson L."/>
            <person name="Kovar C."/>
            <person name="Kowis A."/>
            <person name="Lee S."/>
            <person name="Lewis L.R."/>
            <person name="Margolis J."/>
            <person name="Morgan M."/>
            <person name="Nazareth L.V."/>
            <person name="Nguyen N."/>
            <person name="Okwuonu G."/>
            <person name="Parker D."/>
            <person name="Richards S."/>
            <person name="Ruiz S.J."/>
            <person name="Santibanez J."/>
            <person name="Savard J."/>
            <person name="Scherer S.E."/>
            <person name="Schneider B."/>
            <person name="Sodergren E."/>
            <person name="Tautz D."/>
            <person name="Vattahil S."/>
            <person name="Villasana D."/>
            <person name="White C.S."/>
            <person name="Wright R."/>
            <person name="Park Y."/>
            <person name="Beeman R.W."/>
            <person name="Lord J."/>
            <person name="Oppert B."/>
            <person name="Lorenzen M."/>
            <person name="Brown S."/>
            <person name="Wang L."/>
            <person name="Savard J."/>
            <person name="Tautz D."/>
            <person name="Richards S."/>
            <person name="Weinstock G."/>
            <person name="Gibbs R.A."/>
            <person name="Liu Y."/>
            <person name="Worley K."/>
            <person name="Weinstock G."/>
            <person name="Elsik C.G."/>
            <person name="Reese J.T."/>
            <person name="Elhaik E."/>
            <person name="Landan G."/>
            <person name="Graur D."/>
            <person name="Arensburger P."/>
            <person name="Atkinson P."/>
            <person name="Beeman R.W."/>
            <person name="Beidler J."/>
            <person name="Brown S.J."/>
            <person name="Demuth J.P."/>
            <person name="Drury D.W."/>
            <person name="Du Y.Z."/>
            <person name="Fujiwara H."/>
            <person name="Lorenzen M."/>
            <person name="Maselli V."/>
            <person name="Osanai M."/>
            <person name="Park Y."/>
            <person name="Robertson H.M."/>
            <person name="Tu Z."/>
            <person name="Wang J.J."/>
            <person name="Wang S."/>
            <person name="Richards S."/>
            <person name="Song H."/>
            <person name="Zhang L."/>
            <person name="Sodergren E."/>
            <person name="Werner D."/>
            <person name="Stanke M."/>
            <person name="Morgenstern B."/>
            <person name="Solovyev V."/>
            <person name="Kosarev P."/>
            <person name="Brown G."/>
            <person name="Chen H.C."/>
            <person name="Ermolaeva O."/>
            <person name="Hlavina W."/>
            <person name="Kapustin Y."/>
            <person name="Kiryutin B."/>
            <person name="Kitts P."/>
            <person name="Maglott D."/>
            <person name="Pruitt K."/>
            <person name="Sapojnikov V."/>
            <person name="Souvorov A."/>
            <person name="Mackey A.J."/>
            <person name="Waterhouse R.M."/>
            <person name="Wyder S."/>
            <person name="Zdobnov E.M."/>
            <person name="Zdobnov E.M."/>
            <person name="Wyder S."/>
            <person name="Kriventseva E.V."/>
            <person name="Kadowaki T."/>
            <person name="Bork P."/>
            <person name="Aranda M."/>
            <person name="Bao R."/>
            <person name="Beermann A."/>
            <person name="Berns N."/>
            <person name="Bolognesi R."/>
            <person name="Bonneton F."/>
            <person name="Bopp D."/>
            <person name="Brown S.J."/>
            <person name="Bucher G."/>
            <person name="Butts T."/>
            <person name="Chaumot A."/>
            <person name="Denell R.E."/>
            <person name="Ferrier D.E."/>
            <person name="Friedrich M."/>
            <person name="Gordon C.M."/>
            <person name="Jindra M."/>
            <person name="Klingler M."/>
            <person name="Lan Q."/>
            <person name="Lattorff H.M."/>
            <person name="Laudet V."/>
            <person name="von Levetsow C."/>
            <person name="Liu Z."/>
            <person name="Lutz R."/>
            <person name="Lynch J.A."/>
            <person name="da Fonseca R.N."/>
            <person name="Posnien N."/>
            <person name="Reuter R."/>
            <person name="Roth S."/>
            <person name="Savard J."/>
            <person name="Schinko J.B."/>
            <person name="Schmitt C."/>
            <person name="Schoppmeier M."/>
            <person name="Schroder R."/>
            <person name="Shippy T.D."/>
            <person name="Simonnet F."/>
            <person name="Marques-Souza H."/>
            <person name="Tautz D."/>
            <person name="Tomoyasu Y."/>
            <person name="Trauner J."/>
            <person name="Van der Zee M."/>
            <person name="Vervoort M."/>
            <person name="Wittkopp N."/>
            <person name="Wimmer E.A."/>
            <person name="Yang X."/>
            <person name="Jones A.K."/>
            <person name="Sattelle D.B."/>
            <person name="Ebert P.R."/>
            <person name="Nelson D."/>
            <person name="Scott J.G."/>
            <person name="Beeman R.W."/>
            <person name="Muthukrishnan S."/>
            <person name="Kramer K.J."/>
            <person name="Arakane Y."/>
            <person name="Beeman R.W."/>
            <person name="Zhu Q."/>
            <person name="Hogenkamp D."/>
            <person name="Dixit R."/>
            <person name="Oppert B."/>
            <person name="Jiang H."/>
            <person name="Zou Z."/>
            <person name="Marshall J."/>
            <person name="Elpidina E."/>
            <person name="Vinokurov K."/>
            <person name="Oppert C."/>
            <person name="Zou Z."/>
            <person name="Evans J."/>
            <person name="Lu Z."/>
            <person name="Zhao P."/>
            <person name="Sumathipala N."/>
            <person name="Altincicek B."/>
            <person name="Vilcinskas A."/>
            <person name="Williams M."/>
            <person name="Hultmark D."/>
            <person name="Hetru C."/>
            <person name="Jiang H."/>
            <person name="Grimmelikhuijzen C.J."/>
            <person name="Hauser F."/>
            <person name="Cazzamali G."/>
            <person name="Williamson M."/>
            <person name="Park Y."/>
            <person name="Li B."/>
            <person name="Tanaka Y."/>
            <person name="Predel R."/>
            <person name="Neupert S."/>
            <person name="Schachtner J."/>
            <person name="Verleyen P."/>
            <person name="Raible F."/>
            <person name="Bork P."/>
            <person name="Friedrich M."/>
            <person name="Walden K.K."/>
            <person name="Robertson H.M."/>
            <person name="Angeli S."/>
            <person name="Foret S."/>
            <person name="Bucher G."/>
            <person name="Schuetz S."/>
            <person name="Maleszka R."/>
            <person name="Wimmer E.A."/>
            <person name="Beeman R.W."/>
            <person name="Lorenzen M."/>
            <person name="Tomoyasu Y."/>
            <person name="Miller S.C."/>
            <person name="Grossmann D."/>
            <person name="Bucher G."/>
        </authorList>
    </citation>
    <scope>NUCLEOTIDE SEQUENCE [LARGE SCALE GENOMIC DNA]</scope>
    <source>
        <strain evidence="7 8">Georgia GA2</strain>
    </source>
</reference>
<proteinExistence type="predicted"/>
<dbReference type="InterPro" id="IPR001478">
    <property type="entry name" value="PDZ"/>
</dbReference>
<dbReference type="SUPFAM" id="SSF50156">
    <property type="entry name" value="PDZ domain-like"/>
    <property type="match status" value="1"/>
</dbReference>
<feature type="domain" description="PDZ" evidence="6">
    <location>
        <begin position="17"/>
        <end position="97"/>
    </location>
</feature>
<gene>
    <name evidence="7" type="primary">AUGUSTUS-3.0.2_10771</name>
    <name evidence="7" type="ORF">TcasGA2_TC010771</name>
</gene>
<evidence type="ECO:0000256" key="1">
    <source>
        <dbReference type="ARBA" id="ARBA00022723"/>
    </source>
</evidence>
<dbReference type="InterPro" id="IPR013083">
    <property type="entry name" value="Znf_RING/FYVE/PHD"/>
</dbReference>
<dbReference type="OrthoDB" id="10009200at2759"/>
<evidence type="ECO:0000259" key="5">
    <source>
        <dbReference type="PROSITE" id="PS50089"/>
    </source>
</evidence>
<dbReference type="GO" id="GO:0005737">
    <property type="term" value="C:cytoplasm"/>
    <property type="evidence" value="ECO:0000318"/>
    <property type="project" value="GO_Central"/>
</dbReference>
<evidence type="ECO:0000313" key="7">
    <source>
        <dbReference type="EMBL" id="EFA11239.2"/>
    </source>
</evidence>
<protein>
    <submittedName>
        <fullName evidence="7">Uncharacterized protein</fullName>
    </submittedName>
</protein>
<keyword evidence="3" id="KW-0862">Zinc</keyword>
<evidence type="ECO:0000256" key="3">
    <source>
        <dbReference type="ARBA" id="ARBA00022833"/>
    </source>
</evidence>
<organism evidence="7 8">
    <name type="scientific">Tribolium castaneum</name>
    <name type="common">Red flour beetle</name>
    <dbReference type="NCBI Taxonomy" id="7070"/>
    <lineage>
        <taxon>Eukaryota</taxon>
        <taxon>Metazoa</taxon>
        <taxon>Ecdysozoa</taxon>
        <taxon>Arthropoda</taxon>
        <taxon>Hexapoda</taxon>
        <taxon>Insecta</taxon>
        <taxon>Pterygota</taxon>
        <taxon>Neoptera</taxon>
        <taxon>Endopterygota</taxon>
        <taxon>Coleoptera</taxon>
        <taxon>Polyphaga</taxon>
        <taxon>Cucujiformia</taxon>
        <taxon>Tenebrionidae</taxon>
        <taxon>Tenebrionidae incertae sedis</taxon>
        <taxon>Tribolium</taxon>
    </lineage>
</organism>
<dbReference type="HOGENOM" id="CLU_044405_0_0_1"/>
<dbReference type="eggNOG" id="KOG3002">
    <property type="taxonomic scope" value="Eukaryota"/>
</dbReference>
<dbReference type="InterPro" id="IPR001841">
    <property type="entry name" value="Znf_RING"/>
</dbReference>
<dbReference type="PROSITE" id="PS50106">
    <property type="entry name" value="PDZ"/>
    <property type="match status" value="1"/>
</dbReference>
<evidence type="ECO:0000259" key="6">
    <source>
        <dbReference type="PROSITE" id="PS50106"/>
    </source>
</evidence>
<evidence type="ECO:0000256" key="2">
    <source>
        <dbReference type="ARBA" id="ARBA00022771"/>
    </source>
</evidence>
<dbReference type="InterPro" id="IPR004162">
    <property type="entry name" value="SINA-like_animal"/>
</dbReference>
<dbReference type="Gene3D" id="2.30.42.10">
    <property type="match status" value="1"/>
</dbReference>
<dbReference type="KEGG" id="tca:662426"/>
<name>D6W7S3_TRICA</name>
<dbReference type="InParanoid" id="D6W7S3"/>
<dbReference type="GO" id="GO:0006511">
    <property type="term" value="P:ubiquitin-dependent protein catabolic process"/>
    <property type="evidence" value="ECO:0007669"/>
    <property type="project" value="InterPro"/>
</dbReference>
<dbReference type="PANTHER" id="PTHR45877:SF2">
    <property type="entry name" value="E3 UBIQUITIN-PROTEIN LIGASE SINA-RELATED"/>
    <property type="match status" value="1"/>
</dbReference>
<dbReference type="OMA" id="VSQCVHG"/>
<dbReference type="EMBL" id="KQ971307">
    <property type="protein sequence ID" value="EFA11239.2"/>
    <property type="molecule type" value="Genomic_DNA"/>
</dbReference>
<evidence type="ECO:0000313" key="8">
    <source>
        <dbReference type="Proteomes" id="UP000007266"/>
    </source>
</evidence>
<dbReference type="STRING" id="7070.D6W7S3"/>